<dbReference type="FunFam" id="3.40.50.720:FF:000084">
    <property type="entry name" value="Short-chain dehydrogenase reductase"/>
    <property type="match status" value="1"/>
</dbReference>
<dbReference type="GO" id="GO:0032787">
    <property type="term" value="P:monocarboxylic acid metabolic process"/>
    <property type="evidence" value="ECO:0007669"/>
    <property type="project" value="UniProtKB-ARBA"/>
</dbReference>
<dbReference type="NCBIfam" id="NF009093">
    <property type="entry name" value="PRK12429.1"/>
    <property type="match status" value="1"/>
</dbReference>
<dbReference type="RefSeq" id="WP_073597861.1">
    <property type="nucleotide sequence ID" value="NZ_MRCB01000001.1"/>
</dbReference>
<dbReference type="InterPro" id="IPR036291">
    <property type="entry name" value="NAD(P)-bd_dom_sf"/>
</dbReference>
<dbReference type="Pfam" id="PF00106">
    <property type="entry name" value="adh_short"/>
    <property type="match status" value="1"/>
</dbReference>
<dbReference type="SUPFAM" id="SSF51735">
    <property type="entry name" value="NAD(P)-binding Rossmann-fold domains"/>
    <property type="match status" value="1"/>
</dbReference>
<evidence type="ECO:0000313" key="5">
    <source>
        <dbReference type="Proteomes" id="UP000186868"/>
    </source>
</evidence>
<keyword evidence="5" id="KW-1185">Reference proteome</keyword>
<dbReference type="GO" id="GO:0003858">
    <property type="term" value="F:3-hydroxybutyrate dehydrogenase activity"/>
    <property type="evidence" value="ECO:0007669"/>
    <property type="project" value="InterPro"/>
</dbReference>
<dbReference type="Proteomes" id="UP000186868">
    <property type="component" value="Unassembled WGS sequence"/>
</dbReference>
<reference evidence="4 5" key="1">
    <citation type="submission" date="2016-11" db="EMBL/GenBank/DDBJ databases">
        <title>Draft Genome Sequences of Nine Cyanobacterial Strains from Diverse Habitats.</title>
        <authorList>
            <person name="Zhu T."/>
            <person name="Hou S."/>
            <person name="Lu X."/>
            <person name="Hess W.R."/>
        </authorList>
    </citation>
    <scope>NUCLEOTIDE SEQUENCE [LARGE SCALE GENOMIC DNA]</scope>
    <source>
        <strain evidence="4 5">NIES-593</strain>
    </source>
</reference>
<dbReference type="Gene3D" id="3.40.50.720">
    <property type="entry name" value="NAD(P)-binding Rossmann-like Domain"/>
    <property type="match status" value="1"/>
</dbReference>
<protein>
    <submittedName>
        <fullName evidence="4">D-beta-hydroxybutyrate dehydrogenase</fullName>
    </submittedName>
</protein>
<accession>A0A1U7HT26</accession>
<dbReference type="STRING" id="1921803.NIES593_01365"/>
<sequence>MSRVALVTGAASGIGRACAKKLAQLDIKVVIADLDPDKGKAVAAELNGSFVSADLSKREDCQKAVTEAIARYGQLDILINNAGFQHINPIPDFPEDTWKKMIALMLTAPFLLTKYAWSYLIKSGHGRIVNIGSVHSLTASPFKVGYVTAKHGLVGFTKVVALEGGEHGLTCNTICPAYVRTPLVEKQIADQARTRGIPPEEVEEKVLLQKTAIKKLLEPEDVANYVAFLCSQEAWAITGSVQAIDMAWTAH</sequence>
<keyword evidence="2" id="KW-0560">Oxidoreductase</keyword>
<gene>
    <name evidence="4" type="ORF">NIES593_01365</name>
</gene>
<dbReference type="AlphaFoldDB" id="A0A1U7HT26"/>
<dbReference type="PANTHER" id="PTHR42879:SF2">
    <property type="entry name" value="3-OXOACYL-[ACYL-CARRIER-PROTEIN] REDUCTASE FABG"/>
    <property type="match status" value="1"/>
</dbReference>
<dbReference type="InterPro" id="IPR002347">
    <property type="entry name" value="SDR_fam"/>
</dbReference>
<comment type="caution">
    <text evidence="4">The sequence shown here is derived from an EMBL/GenBank/DDBJ whole genome shotgun (WGS) entry which is preliminary data.</text>
</comment>
<name>A0A1U7HT26_9CYAN</name>
<proteinExistence type="inferred from homology"/>
<comment type="similarity">
    <text evidence="1 3">Belongs to the short-chain dehydrogenases/reductases (SDR) family.</text>
</comment>
<dbReference type="InterPro" id="IPR020904">
    <property type="entry name" value="Sc_DH/Rdtase_CS"/>
</dbReference>
<dbReference type="PRINTS" id="PR00080">
    <property type="entry name" value="SDRFAMILY"/>
</dbReference>
<organism evidence="4 5">
    <name type="scientific">Hydrococcus rivularis NIES-593</name>
    <dbReference type="NCBI Taxonomy" id="1921803"/>
    <lineage>
        <taxon>Bacteria</taxon>
        <taxon>Bacillati</taxon>
        <taxon>Cyanobacteriota</taxon>
        <taxon>Cyanophyceae</taxon>
        <taxon>Pleurocapsales</taxon>
        <taxon>Hydrococcaceae</taxon>
        <taxon>Hydrococcus</taxon>
    </lineage>
</organism>
<dbReference type="InterPro" id="IPR011294">
    <property type="entry name" value="3-OHbutyrate_DH"/>
</dbReference>
<dbReference type="NCBIfam" id="TIGR01963">
    <property type="entry name" value="PHB_DH"/>
    <property type="match status" value="1"/>
</dbReference>
<dbReference type="OrthoDB" id="9785520at2"/>
<dbReference type="PROSITE" id="PS00061">
    <property type="entry name" value="ADH_SHORT"/>
    <property type="match status" value="1"/>
</dbReference>
<dbReference type="PRINTS" id="PR00081">
    <property type="entry name" value="GDHRDH"/>
</dbReference>
<dbReference type="PANTHER" id="PTHR42879">
    <property type="entry name" value="3-OXOACYL-(ACYL-CARRIER-PROTEIN) REDUCTASE"/>
    <property type="match status" value="1"/>
</dbReference>
<evidence type="ECO:0000313" key="4">
    <source>
        <dbReference type="EMBL" id="OKH26727.1"/>
    </source>
</evidence>
<evidence type="ECO:0000256" key="3">
    <source>
        <dbReference type="RuleBase" id="RU000363"/>
    </source>
</evidence>
<dbReference type="EMBL" id="MRCB01000001">
    <property type="protein sequence ID" value="OKH26727.1"/>
    <property type="molecule type" value="Genomic_DNA"/>
</dbReference>
<dbReference type="InterPro" id="IPR050259">
    <property type="entry name" value="SDR"/>
</dbReference>
<evidence type="ECO:0000256" key="1">
    <source>
        <dbReference type="ARBA" id="ARBA00006484"/>
    </source>
</evidence>
<evidence type="ECO:0000256" key="2">
    <source>
        <dbReference type="ARBA" id="ARBA00023002"/>
    </source>
</evidence>